<sequence>MIRYRSHQYPKRIGPSHRGSQTFGLDALCVLKTGITFPVKTIQRLSSHPCMALYPIVKSSFQTIPCPHSKTSITPRAHPALCGLALSFQEVSICKPAVRTYSSLQMQQPEQLQPSSFSLWLEPEPADPLYGQLVREMDHLATSFHGPRFVPHVTLLGGMDMSEDQARDAAAQIASKIKPYTLHFEKVQWGSFFFQCVFIRIKQDPETMEAAAIARHECGMDPAGPYMPHLSLLYADLDDKTKEEVAAASQSRLFNGQEDTQVPAQSYPVKSLTLWHTPPGSKPTLSNWKKVASFPVV</sequence>
<dbReference type="Gene3D" id="3.90.1140.10">
    <property type="entry name" value="Cyclic phosphodiesterase"/>
    <property type="match status" value="1"/>
</dbReference>
<gene>
    <name evidence="1" type="ORF">DUNSADRAFT_10021</name>
</gene>
<dbReference type="InterPro" id="IPR009097">
    <property type="entry name" value="Cyclic_Pdiesterase"/>
</dbReference>
<accession>A0ABQ7GG72</accession>
<keyword evidence="2" id="KW-1185">Reference proteome</keyword>
<dbReference type="PANTHER" id="PTHR28141:SF1">
    <property type="entry name" value="2',3'-CYCLIC-NUCLEOTIDE 3'-PHOSPHODIESTERASE"/>
    <property type="match status" value="1"/>
</dbReference>
<dbReference type="PANTHER" id="PTHR28141">
    <property type="entry name" value="2',3'-CYCLIC-NUCLEOTIDE 3'-PHOSPHODIESTERASE"/>
    <property type="match status" value="1"/>
</dbReference>
<name>A0ABQ7GG72_DUNSA</name>
<comment type="caution">
    <text evidence="1">The sequence shown here is derived from an EMBL/GenBank/DDBJ whole genome shotgun (WGS) entry which is preliminary data.</text>
</comment>
<dbReference type="Proteomes" id="UP000815325">
    <property type="component" value="Unassembled WGS sequence"/>
</dbReference>
<dbReference type="Pfam" id="PF07823">
    <property type="entry name" value="CPDase"/>
    <property type="match status" value="1"/>
</dbReference>
<dbReference type="InterPro" id="IPR012386">
    <property type="entry name" value="Cyclic-nucl_3Pdiesterase"/>
</dbReference>
<dbReference type="SUPFAM" id="SSF55144">
    <property type="entry name" value="LigT-like"/>
    <property type="match status" value="1"/>
</dbReference>
<reference evidence="1" key="1">
    <citation type="submission" date="2017-08" db="EMBL/GenBank/DDBJ databases">
        <authorList>
            <person name="Polle J.E."/>
            <person name="Barry K."/>
            <person name="Cushman J."/>
            <person name="Schmutz J."/>
            <person name="Tran D."/>
            <person name="Hathwaick L.T."/>
            <person name="Yim W.C."/>
            <person name="Jenkins J."/>
            <person name="Mckie-Krisberg Z.M."/>
            <person name="Prochnik S."/>
            <person name="Lindquist E."/>
            <person name="Dockter R.B."/>
            <person name="Adam C."/>
            <person name="Molina H."/>
            <person name="Bunkerborg J."/>
            <person name="Jin E."/>
            <person name="Buchheim M."/>
            <person name="Magnuson J."/>
        </authorList>
    </citation>
    <scope>NUCLEOTIDE SEQUENCE</scope>
    <source>
        <strain evidence="1">CCAP 19/18</strain>
    </source>
</reference>
<dbReference type="EMBL" id="MU069801">
    <property type="protein sequence ID" value="KAF5833605.1"/>
    <property type="molecule type" value="Genomic_DNA"/>
</dbReference>
<evidence type="ECO:0000313" key="2">
    <source>
        <dbReference type="Proteomes" id="UP000815325"/>
    </source>
</evidence>
<organism evidence="1 2">
    <name type="scientific">Dunaliella salina</name>
    <name type="common">Green alga</name>
    <name type="synonym">Protococcus salinus</name>
    <dbReference type="NCBI Taxonomy" id="3046"/>
    <lineage>
        <taxon>Eukaryota</taxon>
        <taxon>Viridiplantae</taxon>
        <taxon>Chlorophyta</taxon>
        <taxon>core chlorophytes</taxon>
        <taxon>Chlorophyceae</taxon>
        <taxon>CS clade</taxon>
        <taxon>Chlamydomonadales</taxon>
        <taxon>Dunaliellaceae</taxon>
        <taxon>Dunaliella</taxon>
    </lineage>
</organism>
<proteinExistence type="predicted"/>
<protein>
    <submittedName>
        <fullName evidence="1">Cyclic phosphodiesterase-like protein-domain-containing protein</fullName>
    </submittedName>
</protein>
<evidence type="ECO:0000313" key="1">
    <source>
        <dbReference type="EMBL" id="KAF5833605.1"/>
    </source>
</evidence>